<feature type="transmembrane region" description="Helical" evidence="7">
    <location>
        <begin position="25"/>
        <end position="44"/>
    </location>
</feature>
<name>A0ABW5QMN4_9HYPH</name>
<evidence type="ECO:0000256" key="3">
    <source>
        <dbReference type="ARBA" id="ARBA00022475"/>
    </source>
</evidence>
<accession>A0ABW5QMN4</accession>
<evidence type="ECO:0000256" key="7">
    <source>
        <dbReference type="SAM" id="Phobius"/>
    </source>
</evidence>
<comment type="caution">
    <text evidence="8">The sequence shown here is derived from an EMBL/GenBank/DDBJ whole genome shotgun (WGS) entry which is preliminary data.</text>
</comment>
<evidence type="ECO:0000313" key="8">
    <source>
        <dbReference type="EMBL" id="MFD2648985.1"/>
    </source>
</evidence>
<proteinExistence type="inferred from homology"/>
<dbReference type="PANTHER" id="PTHR34584:SF1">
    <property type="entry name" value="NA(+)_H(+) ANTIPORTER SUBUNIT E1"/>
    <property type="match status" value="1"/>
</dbReference>
<dbReference type="PIRSF" id="PIRSF019239">
    <property type="entry name" value="MrpE"/>
    <property type="match status" value="1"/>
</dbReference>
<keyword evidence="3" id="KW-1003">Cell membrane</keyword>
<dbReference type="Pfam" id="PF01899">
    <property type="entry name" value="MNHE"/>
    <property type="match status" value="1"/>
</dbReference>
<feature type="transmembrane region" description="Helical" evidence="7">
    <location>
        <begin position="56"/>
        <end position="79"/>
    </location>
</feature>
<evidence type="ECO:0000256" key="6">
    <source>
        <dbReference type="ARBA" id="ARBA00023136"/>
    </source>
</evidence>
<evidence type="ECO:0000256" key="2">
    <source>
        <dbReference type="ARBA" id="ARBA00006228"/>
    </source>
</evidence>
<evidence type="ECO:0000256" key="4">
    <source>
        <dbReference type="ARBA" id="ARBA00022692"/>
    </source>
</evidence>
<comment type="similarity">
    <text evidence="2">Belongs to the CPA3 antiporters (TC 2.A.63) subunit E family.</text>
</comment>
<keyword evidence="5 7" id="KW-1133">Transmembrane helix</keyword>
<keyword evidence="9" id="KW-1185">Reference proteome</keyword>
<protein>
    <submittedName>
        <fullName evidence="8">Na+/H+ antiporter subunit E</fullName>
    </submittedName>
</protein>
<evidence type="ECO:0000256" key="1">
    <source>
        <dbReference type="ARBA" id="ARBA00004651"/>
    </source>
</evidence>
<comment type="subcellular location">
    <subcellularLocation>
        <location evidence="1">Cell membrane</location>
        <topology evidence="1">Multi-pass membrane protein</topology>
    </subcellularLocation>
</comment>
<dbReference type="PANTHER" id="PTHR34584">
    <property type="entry name" value="NA(+)/H(+) ANTIPORTER SUBUNIT E1"/>
    <property type="match status" value="1"/>
</dbReference>
<evidence type="ECO:0000313" key="9">
    <source>
        <dbReference type="Proteomes" id="UP001597521"/>
    </source>
</evidence>
<gene>
    <name evidence="8" type="ORF">ACFSX5_14440</name>
</gene>
<dbReference type="RefSeq" id="WP_386834371.1">
    <property type="nucleotide sequence ID" value="NZ_JBHUNP010000001.1"/>
</dbReference>
<reference evidence="9" key="1">
    <citation type="journal article" date="2019" name="Int. J. Syst. Evol. Microbiol.">
        <title>The Global Catalogue of Microorganisms (GCM) 10K type strain sequencing project: providing services to taxonomists for standard genome sequencing and annotation.</title>
        <authorList>
            <consortium name="The Broad Institute Genomics Platform"/>
            <consortium name="The Broad Institute Genome Sequencing Center for Infectious Disease"/>
            <person name="Wu L."/>
            <person name="Ma J."/>
        </authorList>
    </citation>
    <scope>NUCLEOTIDE SEQUENCE [LARGE SCALE GENOMIC DNA]</scope>
    <source>
        <strain evidence="9">CCM 7427</strain>
    </source>
</reference>
<organism evidence="8 9">
    <name type="scientific">Devosia albogilva</name>
    <dbReference type="NCBI Taxonomy" id="429726"/>
    <lineage>
        <taxon>Bacteria</taxon>
        <taxon>Pseudomonadati</taxon>
        <taxon>Pseudomonadota</taxon>
        <taxon>Alphaproteobacteria</taxon>
        <taxon>Hyphomicrobiales</taxon>
        <taxon>Devosiaceae</taxon>
        <taxon>Devosia</taxon>
    </lineage>
</organism>
<keyword evidence="6 7" id="KW-0472">Membrane</keyword>
<evidence type="ECO:0000256" key="5">
    <source>
        <dbReference type="ARBA" id="ARBA00022989"/>
    </source>
</evidence>
<dbReference type="Proteomes" id="UP001597521">
    <property type="component" value="Unassembled WGS sequence"/>
</dbReference>
<dbReference type="InterPro" id="IPR002758">
    <property type="entry name" value="Cation_antiport_E"/>
</dbReference>
<sequence>MNLALLILLLALLWAGMTGAFSGANLLLGVVFAMIAVALLRLQLTRPLEFRRFGRILALLVLFVRELMISAVKVAMVVMSPRLDEVVRPAIVAFPLTVKSDAEITLLANLITLTPGTLSVDVSKNRKLLYIHVLSLDSREALIADIAGGFERRILEVFA</sequence>
<keyword evidence="4 7" id="KW-0812">Transmembrane</keyword>
<dbReference type="EMBL" id="JBHUNP010000001">
    <property type="protein sequence ID" value="MFD2648985.1"/>
    <property type="molecule type" value="Genomic_DNA"/>
</dbReference>